<feature type="domain" description="VOC" evidence="1">
    <location>
        <begin position="2"/>
        <end position="120"/>
    </location>
</feature>
<keyword evidence="3" id="KW-1185">Reference proteome</keyword>
<dbReference type="InterPro" id="IPR029068">
    <property type="entry name" value="Glyas_Bleomycin-R_OHBP_Dase"/>
</dbReference>
<comment type="caution">
    <text evidence="2">The sequence shown here is derived from an EMBL/GenBank/DDBJ whole genome shotgun (WGS) entry which is preliminary data.</text>
</comment>
<protein>
    <recommendedName>
        <fullName evidence="1">VOC domain-containing protein</fullName>
    </recommendedName>
</protein>
<reference evidence="3" key="1">
    <citation type="journal article" date="2019" name="Int. J. Syst. Evol. Microbiol.">
        <title>The Global Catalogue of Microorganisms (GCM) 10K type strain sequencing project: providing services to taxonomists for standard genome sequencing and annotation.</title>
        <authorList>
            <consortium name="The Broad Institute Genomics Platform"/>
            <consortium name="The Broad Institute Genome Sequencing Center for Infectious Disease"/>
            <person name="Wu L."/>
            <person name="Ma J."/>
        </authorList>
    </citation>
    <scope>NUCLEOTIDE SEQUENCE [LARGE SCALE GENOMIC DNA]</scope>
    <source>
        <strain evidence="3">JCM 30331</strain>
    </source>
</reference>
<sequence>MHIETLVLPTRHLEAQHRFYTRTLGLTPEHETPSSVTFRTGTSRLTWQQDDLAGGFCHLAWDIPSSQVEAAESWLGQRLKLLAAPDGQTRITRFPPGGNWNTTNLYFQDAADNILEFVARHDLGGEAPLPFGAHSLLRLSEFGVVVPDVGAAVHRLGENFGLFPFNGSSDTFTALGSHEGMLIMVREGRGWFPTDRPSVPAEFQITWRVGAKLHLLDHLGLKTSPQSARPEQAATP</sequence>
<dbReference type="Proteomes" id="UP000647587">
    <property type="component" value="Unassembled WGS sequence"/>
</dbReference>
<dbReference type="RefSeq" id="WP_189009239.1">
    <property type="nucleotide sequence ID" value="NZ_BMPP01000010.1"/>
</dbReference>
<gene>
    <name evidence="2" type="ORF">GCM10008955_25510</name>
</gene>
<dbReference type="PROSITE" id="PS51819">
    <property type="entry name" value="VOC"/>
    <property type="match status" value="1"/>
</dbReference>
<dbReference type="SUPFAM" id="SSF54593">
    <property type="entry name" value="Glyoxalase/Bleomycin resistance protein/Dihydroxybiphenyl dioxygenase"/>
    <property type="match status" value="1"/>
</dbReference>
<organism evidence="2 3">
    <name type="scientific">Deinococcus malanensis</name>
    <dbReference type="NCBI Taxonomy" id="1706855"/>
    <lineage>
        <taxon>Bacteria</taxon>
        <taxon>Thermotogati</taxon>
        <taxon>Deinococcota</taxon>
        <taxon>Deinococci</taxon>
        <taxon>Deinococcales</taxon>
        <taxon>Deinococcaceae</taxon>
        <taxon>Deinococcus</taxon>
    </lineage>
</organism>
<accession>A0ABQ2F050</accession>
<evidence type="ECO:0000259" key="1">
    <source>
        <dbReference type="PROSITE" id="PS51819"/>
    </source>
</evidence>
<proteinExistence type="predicted"/>
<dbReference type="InterPro" id="IPR037523">
    <property type="entry name" value="VOC_core"/>
</dbReference>
<evidence type="ECO:0000313" key="2">
    <source>
        <dbReference type="EMBL" id="GGK30622.1"/>
    </source>
</evidence>
<dbReference type="EMBL" id="BMPP01000010">
    <property type="protein sequence ID" value="GGK30622.1"/>
    <property type="molecule type" value="Genomic_DNA"/>
</dbReference>
<evidence type="ECO:0000313" key="3">
    <source>
        <dbReference type="Proteomes" id="UP000647587"/>
    </source>
</evidence>
<dbReference type="Gene3D" id="3.10.180.10">
    <property type="entry name" value="2,3-Dihydroxybiphenyl 1,2-Dioxygenase, domain 1"/>
    <property type="match status" value="1"/>
</dbReference>
<name>A0ABQ2F050_9DEIO</name>